<reference evidence="5" key="1">
    <citation type="journal article" date="2014" name="Int. J. Syst. Evol. Microbiol.">
        <title>Complete genome sequence of Corynebacterium casei LMG S-19264T (=DSM 44701T), isolated from a smear-ripened cheese.</title>
        <authorList>
            <consortium name="US DOE Joint Genome Institute (JGI-PGF)"/>
            <person name="Walter F."/>
            <person name="Albersmeier A."/>
            <person name="Kalinowski J."/>
            <person name="Ruckert C."/>
        </authorList>
    </citation>
    <scope>NUCLEOTIDE SEQUENCE</scope>
    <source>
        <strain evidence="5">CGMCC 4.7306</strain>
    </source>
</reference>
<comment type="similarity">
    <text evidence="1">Belongs to the LytR/CpsA/Psr (LCP) family.</text>
</comment>
<dbReference type="NCBIfam" id="TIGR00350">
    <property type="entry name" value="lytR_cpsA_psr"/>
    <property type="match status" value="1"/>
</dbReference>
<dbReference type="Proteomes" id="UP000613840">
    <property type="component" value="Unassembled WGS sequence"/>
</dbReference>
<feature type="domain" description="Cell envelope-related transcriptional attenuator" evidence="4">
    <location>
        <begin position="162"/>
        <end position="305"/>
    </location>
</feature>
<dbReference type="PANTHER" id="PTHR33392:SF6">
    <property type="entry name" value="POLYISOPRENYL-TEICHOIC ACID--PEPTIDOGLYCAN TEICHOIC ACID TRANSFERASE TAGU"/>
    <property type="match status" value="1"/>
</dbReference>
<feature type="region of interest" description="Disordered" evidence="2">
    <location>
        <begin position="1"/>
        <end position="82"/>
    </location>
</feature>
<evidence type="ECO:0000256" key="3">
    <source>
        <dbReference type="SAM" id="Phobius"/>
    </source>
</evidence>
<evidence type="ECO:0000256" key="2">
    <source>
        <dbReference type="SAM" id="MobiDB-lite"/>
    </source>
</evidence>
<keyword evidence="6" id="KW-1185">Reference proteome</keyword>
<protein>
    <recommendedName>
        <fullName evidence="4">Cell envelope-related transcriptional attenuator domain-containing protein</fullName>
    </recommendedName>
</protein>
<proteinExistence type="inferred from homology"/>
<evidence type="ECO:0000313" key="5">
    <source>
        <dbReference type="EMBL" id="GGL81512.1"/>
    </source>
</evidence>
<reference evidence="5" key="2">
    <citation type="submission" date="2020-09" db="EMBL/GenBank/DDBJ databases">
        <authorList>
            <person name="Sun Q."/>
            <person name="Zhou Y."/>
        </authorList>
    </citation>
    <scope>NUCLEOTIDE SEQUENCE</scope>
    <source>
        <strain evidence="5">CGMCC 4.7306</strain>
    </source>
</reference>
<dbReference type="EMBL" id="BMMZ01000017">
    <property type="protein sequence ID" value="GGL81512.1"/>
    <property type="molecule type" value="Genomic_DNA"/>
</dbReference>
<feature type="transmembrane region" description="Helical" evidence="3">
    <location>
        <begin position="88"/>
        <end position="111"/>
    </location>
</feature>
<gene>
    <name evidence="5" type="ORF">GCM10011575_44770</name>
</gene>
<comment type="caution">
    <text evidence="5">The sequence shown here is derived from an EMBL/GenBank/DDBJ whole genome shotgun (WGS) entry which is preliminary data.</text>
</comment>
<keyword evidence="3" id="KW-0472">Membrane</keyword>
<evidence type="ECO:0000256" key="1">
    <source>
        <dbReference type="ARBA" id="ARBA00006068"/>
    </source>
</evidence>
<dbReference type="PANTHER" id="PTHR33392">
    <property type="entry name" value="POLYISOPRENYL-TEICHOIC ACID--PEPTIDOGLYCAN TEICHOIC ACID TRANSFERASE TAGU"/>
    <property type="match status" value="1"/>
</dbReference>
<dbReference type="RefSeq" id="WP_188898042.1">
    <property type="nucleotide sequence ID" value="NZ_BMMZ01000017.1"/>
</dbReference>
<feature type="compositionally biased region" description="Pro residues" evidence="2">
    <location>
        <begin position="55"/>
        <end position="76"/>
    </location>
</feature>
<name>A0A917SJD9_9ACTN</name>
<evidence type="ECO:0000313" key="6">
    <source>
        <dbReference type="Proteomes" id="UP000613840"/>
    </source>
</evidence>
<accession>A0A917SJD9</accession>
<dbReference type="InterPro" id="IPR050922">
    <property type="entry name" value="LytR/CpsA/Psr_CW_biosynth"/>
</dbReference>
<keyword evidence="3" id="KW-0812">Transmembrane</keyword>
<sequence length="401" mass="43392">MASSHDDDLDWLYHRDPKQSRDQEPEPTRLLPQQEPAAYDPNPQVESRQPTQRAPQPPQEPPSQPPVAPPQPARAPRPPRKRRVGRRIAAGIAIFLAAVLVWLVAVPIYAWSHVNRVAFEPSGSRPADQPGTLYLMVGSDSRAGLTKEEQKKLGTGHDAGQRTDTIMLLYVPPGGQPALISIPRDSYLPIPGYGSNKINAAYSFGGAKLLTKTIEKNTGLRVDQYTEVGFAGFVDVIDAIGGIHVCLKQPIKDHDAHINLKKGCQTLVGKDALGYVRERHADPHGDLGRVERQRQVLGAMAKKAASPATIVNPMRYWRLANSGTDSLAVGENASMFSAMKMIIALGRVSSGNGLTLTVPIANANATTSAGSSVLWDNAKAKEMFGDIARGDTSNLKKFATK</sequence>
<dbReference type="Pfam" id="PF03816">
    <property type="entry name" value="LytR_cpsA_psr"/>
    <property type="match status" value="1"/>
</dbReference>
<feature type="compositionally biased region" description="Basic and acidic residues" evidence="2">
    <location>
        <begin position="1"/>
        <end position="27"/>
    </location>
</feature>
<organism evidence="5 6">
    <name type="scientific">Microlunatus endophyticus</name>
    <dbReference type="NCBI Taxonomy" id="1716077"/>
    <lineage>
        <taxon>Bacteria</taxon>
        <taxon>Bacillati</taxon>
        <taxon>Actinomycetota</taxon>
        <taxon>Actinomycetes</taxon>
        <taxon>Propionibacteriales</taxon>
        <taxon>Propionibacteriaceae</taxon>
        <taxon>Microlunatus</taxon>
    </lineage>
</organism>
<dbReference type="Gene3D" id="3.40.630.190">
    <property type="entry name" value="LCP protein"/>
    <property type="match status" value="1"/>
</dbReference>
<dbReference type="AlphaFoldDB" id="A0A917SJD9"/>
<evidence type="ECO:0000259" key="4">
    <source>
        <dbReference type="Pfam" id="PF03816"/>
    </source>
</evidence>
<dbReference type="InterPro" id="IPR004474">
    <property type="entry name" value="LytR_CpsA_psr"/>
</dbReference>
<keyword evidence="3" id="KW-1133">Transmembrane helix</keyword>